<reference evidence="1 2" key="1">
    <citation type="submission" date="2016-09" db="EMBL/GenBank/DDBJ databases">
        <title>The complete genome sequences of Rhizobium gallicum, symbiovars gallicum and phaseoli, symbionts associated to common bean (Phaseolus vulgaris).</title>
        <authorList>
            <person name="Bustos P."/>
            <person name="Santamaria R.I."/>
            <person name="Perez-Carrascal O.M."/>
            <person name="Juarez S."/>
            <person name="Lozano L."/>
            <person name="Martinez-Flores I."/>
            <person name="Martinez-Romero E."/>
            <person name="Cevallos M."/>
            <person name="Romero D."/>
            <person name="Davila G."/>
            <person name="Gonzalez V."/>
        </authorList>
    </citation>
    <scope>NUCLEOTIDE SEQUENCE [LARGE SCALE GENOMIC DNA]</scope>
    <source>
        <strain evidence="1 2">8C-3</strain>
        <plasmid evidence="2">Plasmid prsp8c3c</plasmid>
    </source>
</reference>
<name>A0A1L5PGJ3_RHIET</name>
<proteinExistence type="predicted"/>
<organism evidence="1 2">
    <name type="scientific">Rhizobium etli 8C-3</name>
    <dbReference type="NCBI Taxonomy" id="538025"/>
    <lineage>
        <taxon>Bacteria</taxon>
        <taxon>Pseudomonadati</taxon>
        <taxon>Pseudomonadota</taxon>
        <taxon>Alphaproteobacteria</taxon>
        <taxon>Hyphomicrobiales</taxon>
        <taxon>Rhizobiaceae</taxon>
        <taxon>Rhizobium/Agrobacterium group</taxon>
        <taxon>Rhizobium</taxon>
    </lineage>
</organism>
<protein>
    <submittedName>
        <fullName evidence="1">Uncharacterized protein</fullName>
    </submittedName>
</protein>
<keyword evidence="1" id="KW-0614">Plasmid</keyword>
<geneLocation type="plasmid" evidence="2">
    <name>prsp8c3c</name>
</geneLocation>
<accession>A0A1L5PGJ3</accession>
<gene>
    <name evidence="1" type="ORF">AM571_PC01607</name>
</gene>
<dbReference type="Proteomes" id="UP000185109">
    <property type="component" value="Plasmid pRsp8C3c"/>
</dbReference>
<evidence type="ECO:0000313" key="2">
    <source>
        <dbReference type="Proteomes" id="UP000185109"/>
    </source>
</evidence>
<sequence length="63" mass="6667">MGRPGFLSPVTTAGVFAFDEGAGLSGQMPRARGPERATITRMMFFIGFGSHVLSMTAEHHGAL</sequence>
<dbReference type="AlphaFoldDB" id="A0A1L5PGJ3"/>
<evidence type="ECO:0000313" key="1">
    <source>
        <dbReference type="EMBL" id="APO79338.1"/>
    </source>
</evidence>
<dbReference type="EMBL" id="CP017244">
    <property type="protein sequence ID" value="APO79338.1"/>
    <property type="molecule type" value="Genomic_DNA"/>
</dbReference>